<keyword evidence="4" id="KW-1185">Reference proteome</keyword>
<evidence type="ECO:0000313" key="4">
    <source>
        <dbReference type="Proteomes" id="UP001244341"/>
    </source>
</evidence>
<keyword evidence="1" id="KW-0732">Signal</keyword>
<accession>A0ABY8TN13</accession>
<dbReference type="InterPro" id="IPR039448">
    <property type="entry name" value="Beta_helix"/>
</dbReference>
<dbReference type="InterPro" id="IPR012334">
    <property type="entry name" value="Pectin_lyas_fold"/>
</dbReference>
<dbReference type="InterPro" id="IPR006626">
    <property type="entry name" value="PbH1"/>
</dbReference>
<proteinExistence type="predicted"/>
<sequence>MRRVASGRWAFVLGYSALLLCGLSLVAATSGPPAARLLATAWNPPTPPQPSLPCRKTAVDTTGFITLWVDAAAKGEELGTRSAPYHSMGPAVAAIPKAVKLTRGIVINVMPGIVYLSRDKALWFESLWGTPSAPIVLQRAPGTAGEADLQGIEVFDCTWLYFVGVTFRQPNDSYGGGDVVHVAHSAYIHLLGIAAIGQSVDDMKPQETIKVNQVQGMYIEDSDVSHAGDNGVDFVAVQYGHVCRTKIHEANWCIYAKGGSAYLLIDSNSVYNCNEAGLRIGQGTGFEYMVAPWLQYEAYGIRVTNNLVYNTWGAGLGVAGGYNILVAYNTVFRCGERSHMVEFEYGSRSCDGDTDLDGMCNANANAGGWGPRRPGMPAMPIPNKAVHFINNLLVNPDGYSASAFFNAPLPHPVGETDTPGPRPPTNPYVSNGLRIRGNVFINEVPDDSLGLPACFAINVACNPAQVRRDNTFNDPALSLDLSGVTAADAAVSPGSKAALRRAWRRVSVPPPFPTWSTPGCPTPNGTLTNVVRFDRAGLVRSASNDLPGAQL</sequence>
<evidence type="ECO:0000256" key="1">
    <source>
        <dbReference type="SAM" id="SignalP"/>
    </source>
</evidence>
<dbReference type="SUPFAM" id="SSF51126">
    <property type="entry name" value="Pectin lyase-like"/>
    <property type="match status" value="1"/>
</dbReference>
<dbReference type="Proteomes" id="UP001244341">
    <property type="component" value="Chromosome 1b"/>
</dbReference>
<gene>
    <name evidence="3" type="ORF">OEZ85_009151</name>
</gene>
<organism evidence="3 4">
    <name type="scientific">Tetradesmus obliquus</name>
    <name type="common">Green alga</name>
    <name type="synonym">Acutodesmus obliquus</name>
    <dbReference type="NCBI Taxonomy" id="3088"/>
    <lineage>
        <taxon>Eukaryota</taxon>
        <taxon>Viridiplantae</taxon>
        <taxon>Chlorophyta</taxon>
        <taxon>core chlorophytes</taxon>
        <taxon>Chlorophyceae</taxon>
        <taxon>CS clade</taxon>
        <taxon>Sphaeropleales</taxon>
        <taxon>Scenedesmaceae</taxon>
        <taxon>Tetradesmus</taxon>
    </lineage>
</organism>
<dbReference type="SMART" id="SM00710">
    <property type="entry name" value="PbH1"/>
    <property type="match status" value="5"/>
</dbReference>
<dbReference type="Pfam" id="PF13229">
    <property type="entry name" value="Beta_helix"/>
    <property type="match status" value="1"/>
</dbReference>
<protein>
    <recommendedName>
        <fullName evidence="2">Right handed beta helix domain-containing protein</fullName>
    </recommendedName>
</protein>
<feature type="domain" description="Right handed beta helix" evidence="2">
    <location>
        <begin position="208"/>
        <end position="335"/>
    </location>
</feature>
<feature type="chain" id="PRO_5045426842" description="Right handed beta helix domain-containing protein" evidence="1">
    <location>
        <begin position="29"/>
        <end position="551"/>
    </location>
</feature>
<dbReference type="Gene3D" id="2.160.20.10">
    <property type="entry name" value="Single-stranded right-handed beta-helix, Pectin lyase-like"/>
    <property type="match status" value="1"/>
</dbReference>
<evidence type="ECO:0000259" key="2">
    <source>
        <dbReference type="Pfam" id="PF13229"/>
    </source>
</evidence>
<name>A0ABY8TN13_TETOB</name>
<dbReference type="EMBL" id="CP126208">
    <property type="protein sequence ID" value="WIA09773.1"/>
    <property type="molecule type" value="Genomic_DNA"/>
</dbReference>
<feature type="signal peptide" evidence="1">
    <location>
        <begin position="1"/>
        <end position="28"/>
    </location>
</feature>
<dbReference type="InterPro" id="IPR011050">
    <property type="entry name" value="Pectin_lyase_fold/virulence"/>
</dbReference>
<reference evidence="3 4" key="1">
    <citation type="submission" date="2023-05" db="EMBL/GenBank/DDBJ databases">
        <title>A 100% complete, gapless, phased diploid assembly of the Scenedesmus obliquus UTEX 3031 genome.</title>
        <authorList>
            <person name="Biondi T.C."/>
            <person name="Hanschen E.R."/>
            <person name="Kwon T."/>
            <person name="Eng W."/>
            <person name="Kruse C.P.S."/>
            <person name="Koehler S.I."/>
            <person name="Kunde Y."/>
            <person name="Gleasner C.D."/>
            <person name="You Mak K.T."/>
            <person name="Polle J."/>
            <person name="Hovde B.T."/>
            <person name="Starkenburg S.R."/>
        </authorList>
    </citation>
    <scope>NUCLEOTIDE SEQUENCE [LARGE SCALE GENOMIC DNA]</scope>
    <source>
        <strain evidence="3 4">DOE0152z</strain>
    </source>
</reference>
<evidence type="ECO:0000313" key="3">
    <source>
        <dbReference type="EMBL" id="WIA09773.1"/>
    </source>
</evidence>